<dbReference type="SMART" id="SM00267">
    <property type="entry name" value="GGDEF"/>
    <property type="match status" value="1"/>
</dbReference>
<dbReference type="InterPro" id="IPR052155">
    <property type="entry name" value="Biofilm_reg_signaling"/>
</dbReference>
<name>A0A7W6E9B6_9HYPH</name>
<accession>A0A7W6E9B6</accession>
<dbReference type="Proteomes" id="UP000542776">
    <property type="component" value="Unassembled WGS sequence"/>
</dbReference>
<dbReference type="SUPFAM" id="SSF55785">
    <property type="entry name" value="PYP-like sensor domain (PAS domain)"/>
    <property type="match status" value="1"/>
</dbReference>
<feature type="domain" description="GGDEF" evidence="1">
    <location>
        <begin position="159"/>
        <end position="286"/>
    </location>
</feature>
<proteinExistence type="predicted"/>
<reference evidence="2 3" key="1">
    <citation type="submission" date="2020-08" db="EMBL/GenBank/DDBJ databases">
        <title>Genomic Encyclopedia of Type Strains, Phase IV (KMG-IV): sequencing the most valuable type-strain genomes for metagenomic binning, comparative biology and taxonomic classification.</title>
        <authorList>
            <person name="Goeker M."/>
        </authorList>
    </citation>
    <scope>NUCLEOTIDE SEQUENCE [LARGE SCALE GENOMIC DNA]</scope>
    <source>
        <strain evidence="2 3">DSM 102238</strain>
    </source>
</reference>
<dbReference type="PANTHER" id="PTHR44757:SF2">
    <property type="entry name" value="BIOFILM ARCHITECTURE MAINTENANCE PROTEIN MBAA"/>
    <property type="match status" value="1"/>
</dbReference>
<dbReference type="InterPro" id="IPR043128">
    <property type="entry name" value="Rev_trsase/Diguanyl_cyclase"/>
</dbReference>
<gene>
    <name evidence="2" type="ORF">GGR04_000956</name>
</gene>
<dbReference type="Gene3D" id="3.30.450.20">
    <property type="entry name" value="PAS domain"/>
    <property type="match status" value="1"/>
</dbReference>
<dbReference type="PROSITE" id="PS50887">
    <property type="entry name" value="GGDEF"/>
    <property type="match status" value="1"/>
</dbReference>
<protein>
    <submittedName>
        <fullName evidence="2">Diguanylate cyclase (GGDEF)-like protein</fullName>
    </submittedName>
</protein>
<dbReference type="Pfam" id="PF08448">
    <property type="entry name" value="PAS_4"/>
    <property type="match status" value="1"/>
</dbReference>
<evidence type="ECO:0000313" key="3">
    <source>
        <dbReference type="Proteomes" id="UP000542776"/>
    </source>
</evidence>
<dbReference type="NCBIfam" id="TIGR00254">
    <property type="entry name" value="GGDEF"/>
    <property type="match status" value="1"/>
</dbReference>
<keyword evidence="3" id="KW-1185">Reference proteome</keyword>
<dbReference type="PANTHER" id="PTHR44757">
    <property type="entry name" value="DIGUANYLATE CYCLASE DGCP"/>
    <property type="match status" value="1"/>
</dbReference>
<dbReference type="InterPro" id="IPR013656">
    <property type="entry name" value="PAS_4"/>
</dbReference>
<comment type="caution">
    <text evidence="2">The sequence shown here is derived from an EMBL/GenBank/DDBJ whole genome shotgun (WGS) entry which is preliminary data.</text>
</comment>
<evidence type="ECO:0000259" key="1">
    <source>
        <dbReference type="PROSITE" id="PS50887"/>
    </source>
</evidence>
<evidence type="ECO:0000313" key="2">
    <source>
        <dbReference type="EMBL" id="MBB3997135.1"/>
    </source>
</evidence>
<dbReference type="InterPro" id="IPR000160">
    <property type="entry name" value="GGDEF_dom"/>
</dbReference>
<dbReference type="EMBL" id="JACIEK010000001">
    <property type="protein sequence ID" value="MBB3997135.1"/>
    <property type="molecule type" value="Genomic_DNA"/>
</dbReference>
<dbReference type="InterPro" id="IPR029787">
    <property type="entry name" value="Nucleotide_cyclase"/>
</dbReference>
<sequence length="286" mass="30635">MLSIDISVLAVPSFVIDVGPGGSLTIAAMNRPSEVATGLSATTTVGRSPAQCLPAPIAASLEARYRRCIEAKTLQEYDETFDQSAPQRWWRTTLTPVLDPRTGAVAHIVGVSVEITERKCDEDRLRILALTDGLTALANRRGFERAFADATSRPHDPRKGVGLVLIDLDGFKAINDTFGHRRGDDVLRLVGLLLARSAGRPQSVARIGGDEFALLTSSSSEAELARSVAALRRFLDRHLADLHVSTGFGASVGAALWSRGQAFEDLLASADAAMYRQKASRKAVAA</sequence>
<dbReference type="RefSeq" id="WP_183198364.1">
    <property type="nucleotide sequence ID" value="NZ_JACIEK010000001.1"/>
</dbReference>
<dbReference type="Gene3D" id="3.30.70.270">
    <property type="match status" value="1"/>
</dbReference>
<dbReference type="CDD" id="cd01949">
    <property type="entry name" value="GGDEF"/>
    <property type="match status" value="1"/>
</dbReference>
<dbReference type="SUPFAM" id="SSF55073">
    <property type="entry name" value="Nucleotide cyclase"/>
    <property type="match status" value="1"/>
</dbReference>
<dbReference type="AlphaFoldDB" id="A0A7W6E9B6"/>
<dbReference type="Pfam" id="PF00990">
    <property type="entry name" value="GGDEF"/>
    <property type="match status" value="1"/>
</dbReference>
<organism evidence="2 3">
    <name type="scientific">Aureimonas pseudogalii</name>
    <dbReference type="NCBI Taxonomy" id="1744844"/>
    <lineage>
        <taxon>Bacteria</taxon>
        <taxon>Pseudomonadati</taxon>
        <taxon>Pseudomonadota</taxon>
        <taxon>Alphaproteobacteria</taxon>
        <taxon>Hyphomicrobiales</taxon>
        <taxon>Aurantimonadaceae</taxon>
        <taxon>Aureimonas</taxon>
    </lineage>
</organism>
<dbReference type="InterPro" id="IPR035965">
    <property type="entry name" value="PAS-like_dom_sf"/>
</dbReference>